<accession>A0A6T8NT29</accession>
<protein>
    <recommendedName>
        <fullName evidence="3">Phospholipase B-like</fullName>
    </recommendedName>
</protein>
<proteinExistence type="predicted"/>
<sequence length="243" mass="27320">MAGVWAVACVATVLLVDDGGGSETVLVGEAGLAATQMLAYKKYVPDENPLESFDSDFKQGAYKKYVPEANPLASFDGYGFSTTMHAKGEHPYPPTPKGGGYDTHNVYDDINPKAYPFDERKDGLKESFHKWHHWDWKKSPSKAIAEPNVYDTAADGPEIKDSAWQLNDPMSFKWHHWDSEGTGQDAAIKALHETNVYDNPEVWPQKYHRWKNTPASTVQDAQEDEMKPGQESNVFMNIKFPDY</sequence>
<evidence type="ECO:0000256" key="1">
    <source>
        <dbReference type="SAM" id="SignalP"/>
    </source>
</evidence>
<evidence type="ECO:0008006" key="3">
    <source>
        <dbReference type="Google" id="ProtNLM"/>
    </source>
</evidence>
<feature type="signal peptide" evidence="1">
    <location>
        <begin position="1"/>
        <end position="21"/>
    </location>
</feature>
<organism evidence="2">
    <name type="scientific">Hemiselmis andersenii</name>
    <name type="common">Cryptophyte alga</name>
    <dbReference type="NCBI Taxonomy" id="464988"/>
    <lineage>
        <taxon>Eukaryota</taxon>
        <taxon>Cryptophyceae</taxon>
        <taxon>Cryptomonadales</taxon>
        <taxon>Hemiselmidaceae</taxon>
        <taxon>Hemiselmis</taxon>
    </lineage>
</organism>
<gene>
    <name evidence="2" type="ORF">HAND1043_LOCUS19824</name>
</gene>
<feature type="chain" id="PRO_5030159836" description="Phospholipase B-like" evidence="1">
    <location>
        <begin position="22"/>
        <end position="243"/>
    </location>
</feature>
<dbReference type="AlphaFoldDB" id="A0A6T8NT29"/>
<keyword evidence="1" id="KW-0732">Signal</keyword>
<dbReference type="EMBL" id="HBFK01032612">
    <property type="protein sequence ID" value="CAD8753318.1"/>
    <property type="molecule type" value="Transcribed_RNA"/>
</dbReference>
<evidence type="ECO:0000313" key="2">
    <source>
        <dbReference type="EMBL" id="CAD8753318.1"/>
    </source>
</evidence>
<name>A0A6T8NT29_HEMAN</name>
<reference evidence="2" key="1">
    <citation type="submission" date="2021-01" db="EMBL/GenBank/DDBJ databases">
        <authorList>
            <person name="Corre E."/>
            <person name="Pelletier E."/>
            <person name="Niang G."/>
            <person name="Scheremetjew M."/>
            <person name="Finn R."/>
            <person name="Kale V."/>
            <person name="Holt S."/>
            <person name="Cochrane G."/>
            <person name="Meng A."/>
            <person name="Brown T."/>
            <person name="Cohen L."/>
        </authorList>
    </citation>
    <scope>NUCLEOTIDE SEQUENCE</scope>
    <source>
        <strain evidence="2">CCMP441</strain>
    </source>
</reference>